<feature type="non-terminal residue" evidence="1">
    <location>
        <position position="1"/>
    </location>
</feature>
<proteinExistence type="predicted"/>
<organism evidence="1">
    <name type="scientific">Arion vulgaris</name>
    <dbReference type="NCBI Taxonomy" id="1028688"/>
    <lineage>
        <taxon>Eukaryota</taxon>
        <taxon>Metazoa</taxon>
        <taxon>Spiralia</taxon>
        <taxon>Lophotrochozoa</taxon>
        <taxon>Mollusca</taxon>
        <taxon>Gastropoda</taxon>
        <taxon>Heterobranchia</taxon>
        <taxon>Euthyneura</taxon>
        <taxon>Panpulmonata</taxon>
        <taxon>Eupulmonata</taxon>
        <taxon>Stylommatophora</taxon>
        <taxon>Helicina</taxon>
        <taxon>Arionoidea</taxon>
        <taxon>Arionidae</taxon>
        <taxon>Arion</taxon>
    </lineage>
</organism>
<accession>A0A0B6ZAI3</accession>
<sequence length="89" mass="10496">PTEKNLLASQMEAPALIHSTRHSTFAHNKLYVVRYRHKKQQDEYCSNTKMTTKKTINEYKLLDWHGMDDSRQQCGMYQTVYKSASLLQE</sequence>
<reference evidence="1" key="1">
    <citation type="submission" date="2014-12" db="EMBL/GenBank/DDBJ databases">
        <title>Insight into the proteome of Arion vulgaris.</title>
        <authorList>
            <person name="Aradska J."/>
            <person name="Bulat T."/>
            <person name="Smidak R."/>
            <person name="Sarate P."/>
            <person name="Gangsoo J."/>
            <person name="Sialana F."/>
            <person name="Bilban M."/>
            <person name="Lubec G."/>
        </authorList>
    </citation>
    <scope>NUCLEOTIDE SEQUENCE</scope>
    <source>
        <tissue evidence="1">Skin</tissue>
    </source>
</reference>
<evidence type="ECO:0000313" key="1">
    <source>
        <dbReference type="EMBL" id="CEK64755.1"/>
    </source>
</evidence>
<name>A0A0B6ZAI3_9EUPU</name>
<dbReference type="AlphaFoldDB" id="A0A0B6ZAI3"/>
<dbReference type="EMBL" id="HACG01017890">
    <property type="protein sequence ID" value="CEK64755.1"/>
    <property type="molecule type" value="Transcribed_RNA"/>
</dbReference>
<protein>
    <submittedName>
        <fullName evidence="1">Uncharacterized protein</fullName>
    </submittedName>
</protein>
<gene>
    <name evidence="1" type="primary">ORF52813</name>
</gene>